<evidence type="ECO:0000256" key="4">
    <source>
        <dbReference type="ARBA" id="ARBA00023136"/>
    </source>
</evidence>
<feature type="transmembrane region" description="Helical" evidence="5">
    <location>
        <begin position="46"/>
        <end position="63"/>
    </location>
</feature>
<keyword evidence="1" id="KW-1003">Cell membrane</keyword>
<comment type="caution">
    <text evidence="6">The sequence shown here is derived from an EMBL/GenBank/DDBJ whole genome shotgun (WGS) entry which is preliminary data.</text>
</comment>
<evidence type="ECO:0008006" key="8">
    <source>
        <dbReference type="Google" id="ProtNLM"/>
    </source>
</evidence>
<name>A0A1B7JLB3_9GAMM</name>
<reference evidence="6 7" key="1">
    <citation type="submission" date="2016-04" db="EMBL/GenBank/DDBJ databases">
        <title>ATOL: Assembling a taxonomically balanced genome-scale reconstruction of the evolutionary history of the Enterobacteriaceae.</title>
        <authorList>
            <person name="Plunkett G.III."/>
            <person name="Neeno-Eckwall E.C."/>
            <person name="Glasner J.D."/>
            <person name="Perna N.T."/>
        </authorList>
    </citation>
    <scope>NUCLEOTIDE SEQUENCE [LARGE SCALE GENOMIC DNA]</scope>
    <source>
        <strain evidence="6 7">ATCC 35613</strain>
    </source>
</reference>
<keyword evidence="2 5" id="KW-0812">Transmembrane</keyword>
<dbReference type="OrthoDB" id="7021192at2"/>
<proteinExistence type="predicted"/>
<dbReference type="RefSeq" id="WP_068445865.1">
    <property type="nucleotide sequence ID" value="NZ_LXEW01000046.1"/>
</dbReference>
<sequence length="64" mass="7640">MFHEIAFSGVLLPPIFVSIFLCLPFLYVFKMTLARWHWLQQQWHPALIEFALSLIFISAWVLYV</sequence>
<organism evidence="6 7">
    <name type="scientific">Providencia heimbachae ATCC 35613</name>
    <dbReference type="NCBI Taxonomy" id="1354272"/>
    <lineage>
        <taxon>Bacteria</taxon>
        <taxon>Pseudomonadati</taxon>
        <taxon>Pseudomonadota</taxon>
        <taxon>Gammaproteobacteria</taxon>
        <taxon>Enterobacterales</taxon>
        <taxon>Morganellaceae</taxon>
        <taxon>Providencia</taxon>
    </lineage>
</organism>
<evidence type="ECO:0000256" key="2">
    <source>
        <dbReference type="ARBA" id="ARBA00022692"/>
    </source>
</evidence>
<keyword evidence="7" id="KW-1185">Reference proteome</keyword>
<dbReference type="Pfam" id="PF07869">
    <property type="entry name" value="DUF1656"/>
    <property type="match status" value="1"/>
</dbReference>
<dbReference type="AlphaFoldDB" id="A0A1B7JLB3"/>
<dbReference type="EMBL" id="LXEW01000046">
    <property type="protein sequence ID" value="OAT48733.1"/>
    <property type="molecule type" value="Genomic_DNA"/>
</dbReference>
<evidence type="ECO:0000313" key="7">
    <source>
        <dbReference type="Proteomes" id="UP000078224"/>
    </source>
</evidence>
<evidence type="ECO:0000313" key="6">
    <source>
        <dbReference type="EMBL" id="OAT48733.1"/>
    </source>
</evidence>
<keyword evidence="3 5" id="KW-1133">Transmembrane helix</keyword>
<keyword evidence="4 5" id="KW-0472">Membrane</keyword>
<gene>
    <name evidence="6" type="ORF">M998_3234</name>
</gene>
<dbReference type="InterPro" id="IPR012451">
    <property type="entry name" value="DUF1656"/>
</dbReference>
<evidence type="ECO:0000256" key="3">
    <source>
        <dbReference type="ARBA" id="ARBA00022989"/>
    </source>
</evidence>
<feature type="transmembrane region" description="Helical" evidence="5">
    <location>
        <begin position="6"/>
        <end position="26"/>
    </location>
</feature>
<evidence type="ECO:0000256" key="1">
    <source>
        <dbReference type="ARBA" id="ARBA00022475"/>
    </source>
</evidence>
<dbReference type="Proteomes" id="UP000078224">
    <property type="component" value="Unassembled WGS sequence"/>
</dbReference>
<dbReference type="PATRIC" id="fig|1354272.4.peg.3302"/>
<accession>A0A1B7JLB3</accession>
<protein>
    <recommendedName>
        <fullName evidence="8">DUF1656 domain-containing protein</fullName>
    </recommendedName>
</protein>
<evidence type="ECO:0000256" key="5">
    <source>
        <dbReference type="SAM" id="Phobius"/>
    </source>
</evidence>